<evidence type="ECO:0000313" key="2">
    <source>
        <dbReference type="Proteomes" id="UP001143486"/>
    </source>
</evidence>
<dbReference type="PANTHER" id="PTHR35802">
    <property type="entry name" value="PROTEASE SYNTHASE AND SPORULATION PROTEIN PAI 2"/>
    <property type="match status" value="1"/>
</dbReference>
<name>A0A9W6IKU0_9PROT</name>
<dbReference type="InterPro" id="IPR012349">
    <property type="entry name" value="Split_barrel_FMN-bd"/>
</dbReference>
<sequence length="202" mass="22771">MYIPPAFRMTDESEMRSVMRTYDFALVLVPGMPDLAATHMPLKLADERQVLIGHVAAANPMADAIRQGKEAIAVFSGPHAYVSPTWYANPSVNVPTWNYVAVHAFGTLVPLEGEEAERALSSQVADFEAEWRITHIDPKRRARLEAAIQVFEFEIHRLEGKAKLSQNKPVEERLRLAHALNERGEHAVAFHMVEDQEDDEDE</sequence>
<comment type="caution">
    <text evidence="1">The sequence shown here is derived from an EMBL/GenBank/DDBJ whole genome shotgun (WGS) entry which is preliminary data.</text>
</comment>
<evidence type="ECO:0008006" key="3">
    <source>
        <dbReference type="Google" id="ProtNLM"/>
    </source>
</evidence>
<dbReference type="Pfam" id="PF04299">
    <property type="entry name" value="FMN_bind_2"/>
    <property type="match status" value="1"/>
</dbReference>
<dbReference type="InterPro" id="IPR007396">
    <property type="entry name" value="TR_PAI2-type"/>
</dbReference>
<protein>
    <recommendedName>
        <fullName evidence="3">Negative transcriptional regulator, PaiB family</fullName>
    </recommendedName>
</protein>
<dbReference type="RefSeq" id="WP_271186477.1">
    <property type="nucleotide sequence ID" value="NZ_BSFE01000003.1"/>
</dbReference>
<accession>A0A9W6IKU0</accession>
<proteinExistence type="predicted"/>
<dbReference type="Proteomes" id="UP001143486">
    <property type="component" value="Unassembled WGS sequence"/>
</dbReference>
<dbReference type="PIRSF" id="PIRSF010372">
    <property type="entry name" value="PaiB"/>
    <property type="match status" value="1"/>
</dbReference>
<dbReference type="Gene3D" id="2.30.110.10">
    <property type="entry name" value="Electron Transport, Fmn-binding Protein, Chain A"/>
    <property type="match status" value="1"/>
</dbReference>
<keyword evidence="2" id="KW-1185">Reference proteome</keyword>
<reference evidence="1" key="2">
    <citation type="submission" date="2023-01" db="EMBL/GenBank/DDBJ databases">
        <authorList>
            <person name="Sun Q."/>
            <person name="Evtushenko L."/>
        </authorList>
    </citation>
    <scope>NUCLEOTIDE SEQUENCE</scope>
    <source>
        <strain evidence="1">VKM B-1513</strain>
    </source>
</reference>
<dbReference type="PANTHER" id="PTHR35802:SF1">
    <property type="entry name" value="PROTEASE SYNTHASE AND SPORULATION PROTEIN PAI 2"/>
    <property type="match status" value="1"/>
</dbReference>
<gene>
    <name evidence="1" type="ORF">GCM10017621_16210</name>
</gene>
<organism evidence="1 2">
    <name type="scientific">Maricaulis virginensis</name>
    <dbReference type="NCBI Taxonomy" id="144022"/>
    <lineage>
        <taxon>Bacteria</taxon>
        <taxon>Pseudomonadati</taxon>
        <taxon>Pseudomonadota</taxon>
        <taxon>Alphaproteobacteria</taxon>
        <taxon>Maricaulales</taxon>
        <taxon>Maricaulaceae</taxon>
        <taxon>Maricaulis</taxon>
    </lineage>
</organism>
<reference evidence="1" key="1">
    <citation type="journal article" date="2014" name="Int. J. Syst. Evol. Microbiol.">
        <title>Complete genome sequence of Corynebacterium casei LMG S-19264T (=DSM 44701T), isolated from a smear-ripened cheese.</title>
        <authorList>
            <consortium name="US DOE Joint Genome Institute (JGI-PGF)"/>
            <person name="Walter F."/>
            <person name="Albersmeier A."/>
            <person name="Kalinowski J."/>
            <person name="Ruckert C."/>
        </authorList>
    </citation>
    <scope>NUCLEOTIDE SEQUENCE</scope>
    <source>
        <strain evidence="1">VKM B-1513</strain>
    </source>
</reference>
<dbReference type="EMBL" id="BSFE01000003">
    <property type="protein sequence ID" value="GLK52113.1"/>
    <property type="molecule type" value="Genomic_DNA"/>
</dbReference>
<dbReference type="SUPFAM" id="SSF50475">
    <property type="entry name" value="FMN-binding split barrel"/>
    <property type="match status" value="1"/>
</dbReference>
<evidence type="ECO:0000313" key="1">
    <source>
        <dbReference type="EMBL" id="GLK52113.1"/>
    </source>
</evidence>
<dbReference type="AlphaFoldDB" id="A0A9W6IKU0"/>